<dbReference type="EMBL" id="AMQN01001927">
    <property type="status" value="NOT_ANNOTATED_CDS"/>
    <property type="molecule type" value="Genomic_DNA"/>
</dbReference>
<reference evidence="3" key="3">
    <citation type="submission" date="2015-06" db="UniProtKB">
        <authorList>
            <consortium name="EnsemblMetazoa"/>
        </authorList>
    </citation>
    <scope>IDENTIFICATION</scope>
</reference>
<organism evidence="2">
    <name type="scientific">Capitella teleta</name>
    <name type="common">Polychaete worm</name>
    <dbReference type="NCBI Taxonomy" id="283909"/>
    <lineage>
        <taxon>Eukaryota</taxon>
        <taxon>Metazoa</taxon>
        <taxon>Spiralia</taxon>
        <taxon>Lophotrochozoa</taxon>
        <taxon>Annelida</taxon>
        <taxon>Polychaeta</taxon>
        <taxon>Sedentaria</taxon>
        <taxon>Scolecida</taxon>
        <taxon>Capitellidae</taxon>
        <taxon>Capitella</taxon>
    </lineage>
</organism>
<reference evidence="2 4" key="2">
    <citation type="journal article" date="2013" name="Nature">
        <title>Insights into bilaterian evolution from three spiralian genomes.</title>
        <authorList>
            <person name="Simakov O."/>
            <person name="Marletaz F."/>
            <person name="Cho S.J."/>
            <person name="Edsinger-Gonzales E."/>
            <person name="Havlak P."/>
            <person name="Hellsten U."/>
            <person name="Kuo D.H."/>
            <person name="Larsson T."/>
            <person name="Lv J."/>
            <person name="Arendt D."/>
            <person name="Savage R."/>
            <person name="Osoegawa K."/>
            <person name="de Jong P."/>
            <person name="Grimwood J."/>
            <person name="Chapman J.A."/>
            <person name="Shapiro H."/>
            <person name="Aerts A."/>
            <person name="Otillar R.P."/>
            <person name="Terry A.Y."/>
            <person name="Boore J.L."/>
            <person name="Grigoriev I.V."/>
            <person name="Lindberg D.R."/>
            <person name="Seaver E.C."/>
            <person name="Weisblat D.A."/>
            <person name="Putnam N.H."/>
            <person name="Rokhsar D.S."/>
        </authorList>
    </citation>
    <scope>NUCLEOTIDE SEQUENCE</scope>
    <source>
        <strain evidence="2 4">I ESC-2004</strain>
    </source>
</reference>
<accession>R7UEC5</accession>
<reference evidence="4" key="1">
    <citation type="submission" date="2012-12" db="EMBL/GenBank/DDBJ databases">
        <authorList>
            <person name="Hellsten U."/>
            <person name="Grimwood J."/>
            <person name="Chapman J.A."/>
            <person name="Shapiro H."/>
            <person name="Aerts A."/>
            <person name="Otillar R.P."/>
            <person name="Terry A.Y."/>
            <person name="Boore J.L."/>
            <person name="Simakov O."/>
            <person name="Marletaz F."/>
            <person name="Cho S.-J."/>
            <person name="Edsinger-Gonzales E."/>
            <person name="Havlak P."/>
            <person name="Kuo D.-H."/>
            <person name="Larsson T."/>
            <person name="Lv J."/>
            <person name="Arendt D."/>
            <person name="Savage R."/>
            <person name="Osoegawa K."/>
            <person name="de Jong P."/>
            <person name="Lindberg D.R."/>
            <person name="Seaver E.C."/>
            <person name="Weisblat D.A."/>
            <person name="Putnam N.H."/>
            <person name="Grigoriev I.V."/>
            <person name="Rokhsar D.S."/>
        </authorList>
    </citation>
    <scope>NUCLEOTIDE SEQUENCE</scope>
    <source>
        <strain evidence="4">I ESC-2004</strain>
    </source>
</reference>
<evidence type="ECO:0000313" key="3">
    <source>
        <dbReference type="EnsemblMetazoa" id="CapteP67619"/>
    </source>
</evidence>
<protein>
    <recommendedName>
        <fullName evidence="5">Reverse transcriptase domain-containing protein</fullName>
    </recommendedName>
</protein>
<dbReference type="AlphaFoldDB" id="R7UEC5"/>
<sequence>MLGFRKKTAINYLAENITSTVENKQYLVALFLDLSKAFDTMNHETLLHKL</sequence>
<dbReference type="EnsemblMetazoa" id="CapteT67619">
    <property type="protein sequence ID" value="CapteP67619"/>
    <property type="gene ID" value="CapteG67619"/>
</dbReference>
<keyword evidence="4" id="KW-1185">Reference proteome</keyword>
<evidence type="ECO:0008006" key="5">
    <source>
        <dbReference type="Google" id="ProtNLM"/>
    </source>
</evidence>
<dbReference type="EnsemblMetazoa" id="CapteT69596">
    <property type="protein sequence ID" value="CapteP69596"/>
    <property type="gene ID" value="CapteG69596"/>
</dbReference>
<dbReference type="HOGENOM" id="CLU_3130139_0_0_1"/>
<evidence type="ECO:0000313" key="2">
    <source>
        <dbReference type="EMBL" id="ELU02143.1"/>
    </source>
</evidence>
<feature type="non-terminal residue" evidence="2">
    <location>
        <position position="50"/>
    </location>
</feature>
<dbReference type="EMBL" id="AMQN01025200">
    <property type="status" value="NOT_ANNOTATED_CDS"/>
    <property type="molecule type" value="Genomic_DNA"/>
</dbReference>
<evidence type="ECO:0000313" key="1">
    <source>
        <dbReference type="EMBL" id="ELT99470.1"/>
    </source>
</evidence>
<dbReference type="EMBL" id="KB304339">
    <property type="protein sequence ID" value="ELU02143.1"/>
    <property type="molecule type" value="Genomic_DNA"/>
</dbReference>
<evidence type="ECO:0000313" key="4">
    <source>
        <dbReference type="Proteomes" id="UP000014760"/>
    </source>
</evidence>
<name>R7UEC5_CAPTE</name>
<proteinExistence type="predicted"/>
<gene>
    <name evidence="1" type="ORF">CAPTEDRAFT_67619</name>
    <name evidence="2" type="ORF">CAPTEDRAFT_69596</name>
</gene>
<dbReference type="OrthoDB" id="414730at2759"/>
<dbReference type="Proteomes" id="UP000014760">
    <property type="component" value="Unassembled WGS sequence"/>
</dbReference>
<dbReference type="EMBL" id="KB306824">
    <property type="protein sequence ID" value="ELT99470.1"/>
    <property type="molecule type" value="Genomic_DNA"/>
</dbReference>